<dbReference type="Proteomes" id="UP000216311">
    <property type="component" value="Unassembled WGS sequence"/>
</dbReference>
<dbReference type="AlphaFoldDB" id="A0A255GYA5"/>
<dbReference type="OrthoDB" id="9782395at2"/>
<sequence>MPPARLLKRAAFTVAAVGLAGALAVLGTAGFVRSLSAPHIYGADKVPATPVALVLGAEIYPDGTPSPYLKGRLDLAKRLYQTGKVKAILVSGDNGELHYNEPDGMRNYLIRNGVPANRVVADYAGFDTYDSCVRARQIFGVSRLTVVTQGYHLPRAVATCRLVGVEAEGVGDYSGRLQGPTWRYGQLRELGANFKMTWDVGTRRTPVLGQQETSVQEALR</sequence>
<dbReference type="Pfam" id="PF02698">
    <property type="entry name" value="DUF218"/>
    <property type="match status" value="1"/>
</dbReference>
<evidence type="ECO:0000259" key="1">
    <source>
        <dbReference type="Pfam" id="PF02698"/>
    </source>
</evidence>
<accession>A0A255GYA5</accession>
<organism evidence="2 3">
    <name type="scientific">Enemella dayhoffiae</name>
    <dbReference type="NCBI Taxonomy" id="2016507"/>
    <lineage>
        <taxon>Bacteria</taxon>
        <taxon>Bacillati</taxon>
        <taxon>Actinomycetota</taxon>
        <taxon>Actinomycetes</taxon>
        <taxon>Propionibacteriales</taxon>
        <taxon>Propionibacteriaceae</taxon>
        <taxon>Enemella</taxon>
    </lineage>
</organism>
<reference evidence="2 3" key="1">
    <citation type="submission" date="2017-07" db="EMBL/GenBank/DDBJ databases">
        <title>Draft whole genome sequences of clinical Proprionibacteriaceae strains.</title>
        <authorList>
            <person name="Bernier A.-M."/>
            <person name="Bernard K."/>
            <person name="Domingo M.-C."/>
        </authorList>
    </citation>
    <scope>NUCLEOTIDE SEQUENCE [LARGE SCALE GENOMIC DNA]</scope>
    <source>
        <strain evidence="2 3">NML 130396</strain>
    </source>
</reference>
<feature type="domain" description="DUF218" evidence="1">
    <location>
        <begin position="51"/>
        <end position="165"/>
    </location>
</feature>
<dbReference type="InterPro" id="IPR003848">
    <property type="entry name" value="DUF218"/>
</dbReference>
<dbReference type="RefSeq" id="WP_094364838.1">
    <property type="nucleotide sequence ID" value="NZ_NMVQ01000043.1"/>
</dbReference>
<dbReference type="PANTHER" id="PTHR30336">
    <property type="entry name" value="INNER MEMBRANE PROTEIN, PROBABLE PERMEASE"/>
    <property type="match status" value="1"/>
</dbReference>
<name>A0A255GYA5_9ACTN</name>
<dbReference type="EMBL" id="NMVQ01000043">
    <property type="protein sequence ID" value="OYO18604.1"/>
    <property type="molecule type" value="Genomic_DNA"/>
</dbReference>
<dbReference type="CDD" id="cd06259">
    <property type="entry name" value="YdcF-like"/>
    <property type="match status" value="1"/>
</dbReference>
<evidence type="ECO:0000313" key="2">
    <source>
        <dbReference type="EMBL" id="OYO18604.1"/>
    </source>
</evidence>
<protein>
    <recommendedName>
        <fullName evidence="1">DUF218 domain-containing protein</fullName>
    </recommendedName>
</protein>
<evidence type="ECO:0000313" key="3">
    <source>
        <dbReference type="Proteomes" id="UP000216311"/>
    </source>
</evidence>
<gene>
    <name evidence="2" type="ORF">CGZ93_14330</name>
</gene>
<keyword evidence="3" id="KW-1185">Reference proteome</keyword>
<proteinExistence type="predicted"/>
<dbReference type="PANTHER" id="PTHR30336:SF6">
    <property type="entry name" value="INTEGRAL MEMBRANE PROTEIN"/>
    <property type="match status" value="1"/>
</dbReference>
<comment type="caution">
    <text evidence="2">The sequence shown here is derived from an EMBL/GenBank/DDBJ whole genome shotgun (WGS) entry which is preliminary data.</text>
</comment>
<dbReference type="GO" id="GO:0005886">
    <property type="term" value="C:plasma membrane"/>
    <property type="evidence" value="ECO:0007669"/>
    <property type="project" value="TreeGrafter"/>
</dbReference>
<dbReference type="InterPro" id="IPR051599">
    <property type="entry name" value="Cell_Envelope_Assoc"/>
</dbReference>